<dbReference type="RefSeq" id="WP_285394147.1">
    <property type="nucleotide sequence ID" value="NZ_JASSVS010000045.1"/>
</dbReference>
<keyword evidence="3" id="KW-1185">Reference proteome</keyword>
<evidence type="ECO:0000259" key="1">
    <source>
        <dbReference type="Pfam" id="PF13847"/>
    </source>
</evidence>
<gene>
    <name evidence="2" type="ORF">QPM17_23330</name>
</gene>
<dbReference type="GO" id="GO:0032259">
    <property type="term" value="P:methylation"/>
    <property type="evidence" value="ECO:0007669"/>
    <property type="project" value="UniProtKB-KW"/>
</dbReference>
<dbReference type="CDD" id="cd02440">
    <property type="entry name" value="AdoMet_MTases"/>
    <property type="match status" value="1"/>
</dbReference>
<dbReference type="EMBL" id="JASSVS010000045">
    <property type="protein sequence ID" value="MDL0434076.1"/>
    <property type="molecule type" value="Genomic_DNA"/>
</dbReference>
<comment type="caution">
    <text evidence="2">The sequence shown here is derived from an EMBL/GenBank/DDBJ whole genome shotgun (WGS) entry which is preliminary data.</text>
</comment>
<sequence length="219" mass="24347">MKNARAFWNKSAARYAKSPIRDVSAYEKKLAITQKYLHPDSRVLEFGCGTGSTAIRHAPQVREMVAIDISDKMLEIAEQKARDAGIENLTFRQGTLEEVELEETSFDAVLGLNILHLLEDLDATLARVHGLLKPGGVFVSNTVLIGDINVLFRMAIPPMQVLGLAPYVNRFDKQTLVDKLIGAGFAIEREWQSGKATVFIVARKGRRSFPIKSRPGGRR</sequence>
<dbReference type="Pfam" id="PF13847">
    <property type="entry name" value="Methyltransf_31"/>
    <property type="match status" value="1"/>
</dbReference>
<dbReference type="InterPro" id="IPR025714">
    <property type="entry name" value="Methyltranfer_dom"/>
</dbReference>
<dbReference type="SUPFAM" id="SSF53335">
    <property type="entry name" value="S-adenosyl-L-methionine-dependent methyltransferases"/>
    <property type="match status" value="1"/>
</dbReference>
<dbReference type="GO" id="GO:0008168">
    <property type="term" value="F:methyltransferase activity"/>
    <property type="evidence" value="ECO:0007669"/>
    <property type="project" value="UniProtKB-KW"/>
</dbReference>
<dbReference type="EC" id="2.1.-.-" evidence="2"/>
<evidence type="ECO:0000313" key="3">
    <source>
        <dbReference type="Proteomes" id="UP001227964"/>
    </source>
</evidence>
<keyword evidence="2" id="KW-0489">Methyltransferase</keyword>
<evidence type="ECO:0000313" key="2">
    <source>
        <dbReference type="EMBL" id="MDL0434076.1"/>
    </source>
</evidence>
<protein>
    <submittedName>
        <fullName evidence="2">Class I SAM-dependent methyltransferase</fullName>
        <ecNumber evidence="2">2.1.-.-</ecNumber>
    </submittedName>
</protein>
<dbReference type="PANTHER" id="PTHR43861:SF1">
    <property type="entry name" value="TRANS-ACONITATE 2-METHYLTRANSFERASE"/>
    <property type="match status" value="1"/>
</dbReference>
<accession>A0ABT7IIV1</accession>
<proteinExistence type="predicted"/>
<feature type="domain" description="Methyltransferase" evidence="1">
    <location>
        <begin position="38"/>
        <end position="143"/>
    </location>
</feature>
<organism evidence="2 3">
    <name type="scientific">Marinobacter azerbaijanicus</name>
    <dbReference type="NCBI Taxonomy" id="3050455"/>
    <lineage>
        <taxon>Bacteria</taxon>
        <taxon>Pseudomonadati</taxon>
        <taxon>Pseudomonadota</taxon>
        <taxon>Gammaproteobacteria</taxon>
        <taxon>Pseudomonadales</taxon>
        <taxon>Marinobacteraceae</taxon>
        <taxon>Marinobacter</taxon>
    </lineage>
</organism>
<reference evidence="2 3" key="1">
    <citation type="submission" date="2023-06" db="EMBL/GenBank/DDBJ databases">
        <title>Marinobacter azerbaijanicus a moderately halophilic, isolated from Urmia Lake in Azerbaijan region of Iran.</title>
        <authorList>
            <person name="Sanchez-Porro C."/>
            <person name="Aghdam E.M."/>
            <person name="Saheb S.M."/>
            <person name="Tarhriz V."/>
            <person name="Kazemi E."/>
            <person name="Ammozegar M.A."/>
            <person name="Ventosa A."/>
            <person name="Hejazi M.S."/>
        </authorList>
    </citation>
    <scope>NUCLEOTIDE SEQUENCE [LARGE SCALE GENOMIC DNA]</scope>
    <source>
        <strain evidence="2 3">TBZ242</strain>
    </source>
</reference>
<keyword evidence="2" id="KW-0808">Transferase</keyword>
<dbReference type="Proteomes" id="UP001227964">
    <property type="component" value="Unassembled WGS sequence"/>
</dbReference>
<dbReference type="Gene3D" id="3.40.50.150">
    <property type="entry name" value="Vaccinia Virus protein VP39"/>
    <property type="match status" value="1"/>
</dbReference>
<dbReference type="PANTHER" id="PTHR43861">
    <property type="entry name" value="TRANS-ACONITATE 2-METHYLTRANSFERASE-RELATED"/>
    <property type="match status" value="1"/>
</dbReference>
<name>A0ABT7IIV1_9GAMM</name>
<dbReference type="InterPro" id="IPR029063">
    <property type="entry name" value="SAM-dependent_MTases_sf"/>
</dbReference>